<accession>A0ABR1SUU7</accession>
<protein>
    <submittedName>
        <fullName evidence="2">Uncharacterized protein</fullName>
    </submittedName>
</protein>
<dbReference type="Proteomes" id="UP001480595">
    <property type="component" value="Unassembled WGS sequence"/>
</dbReference>
<sequence length="317" mass="35312">MDPSQLYRQSDKVAANGFSSLEEVSSPGSASALGEKKRKLARDDSGLSDVKRQKVDDRANDFLSLADAKAKTEAEAQTERLLPGYIAELQKWRDNMPVEAVRNQLPLNWHVKSLLEVLLICPALLDLWMEAVASGDQLFESASGCPFRYLLPDDFKGMTVYEVTAGQPRFEDLITRGIVVGRLITHDPQDEIWIQPVRHAIWKVRAWLSNFPATLDSPYSYWARQRAPSTQEYHDDSVNQEGEQDSVNMISSNFLSLSLRNALTLIPALYEVLEVINIGGLEYGSGEGSDVIRISQPLATQSMGQIMEGSPELRAAQ</sequence>
<reference evidence="2 3" key="1">
    <citation type="submission" date="2023-01" db="EMBL/GenBank/DDBJ databases">
        <title>Analysis of 21 Apiospora genomes using comparative genomics revels a genus with tremendous synthesis potential of carbohydrate active enzymes and secondary metabolites.</title>
        <authorList>
            <person name="Sorensen T."/>
        </authorList>
    </citation>
    <scope>NUCLEOTIDE SEQUENCE [LARGE SCALE GENOMIC DNA]</scope>
    <source>
        <strain evidence="2 3">CBS 135458</strain>
    </source>
</reference>
<feature type="region of interest" description="Disordered" evidence="1">
    <location>
        <begin position="18"/>
        <end position="48"/>
    </location>
</feature>
<evidence type="ECO:0000256" key="1">
    <source>
        <dbReference type="SAM" id="MobiDB-lite"/>
    </source>
</evidence>
<evidence type="ECO:0000313" key="2">
    <source>
        <dbReference type="EMBL" id="KAK8038100.1"/>
    </source>
</evidence>
<organism evidence="2 3">
    <name type="scientific">Apiospora phragmitis</name>
    <dbReference type="NCBI Taxonomy" id="2905665"/>
    <lineage>
        <taxon>Eukaryota</taxon>
        <taxon>Fungi</taxon>
        <taxon>Dikarya</taxon>
        <taxon>Ascomycota</taxon>
        <taxon>Pezizomycotina</taxon>
        <taxon>Sordariomycetes</taxon>
        <taxon>Xylariomycetidae</taxon>
        <taxon>Amphisphaeriales</taxon>
        <taxon>Apiosporaceae</taxon>
        <taxon>Apiospora</taxon>
    </lineage>
</organism>
<feature type="compositionally biased region" description="Polar residues" evidence="1">
    <location>
        <begin position="18"/>
        <end position="29"/>
    </location>
</feature>
<name>A0ABR1SUU7_9PEZI</name>
<dbReference type="GeneID" id="92099339"/>
<dbReference type="EMBL" id="JAQQWL010000016">
    <property type="protein sequence ID" value="KAK8038100.1"/>
    <property type="molecule type" value="Genomic_DNA"/>
</dbReference>
<comment type="caution">
    <text evidence="2">The sequence shown here is derived from an EMBL/GenBank/DDBJ whole genome shotgun (WGS) entry which is preliminary data.</text>
</comment>
<evidence type="ECO:0000313" key="3">
    <source>
        <dbReference type="Proteomes" id="UP001480595"/>
    </source>
</evidence>
<gene>
    <name evidence="2" type="ORF">PG994_014867</name>
</gene>
<dbReference type="RefSeq" id="XP_066707952.1">
    <property type="nucleotide sequence ID" value="XM_066866276.1"/>
</dbReference>
<keyword evidence="3" id="KW-1185">Reference proteome</keyword>
<proteinExistence type="predicted"/>